<protein>
    <submittedName>
        <fullName evidence="2">Uncharacterized protein</fullName>
    </submittedName>
</protein>
<keyword evidence="1" id="KW-0472">Membrane</keyword>
<organism evidence="2 3">
    <name type="scientific">Dibothriocephalus latus</name>
    <name type="common">Fish tapeworm</name>
    <name type="synonym">Diphyllobothrium latum</name>
    <dbReference type="NCBI Taxonomy" id="60516"/>
    <lineage>
        <taxon>Eukaryota</taxon>
        <taxon>Metazoa</taxon>
        <taxon>Spiralia</taxon>
        <taxon>Lophotrochozoa</taxon>
        <taxon>Platyhelminthes</taxon>
        <taxon>Cestoda</taxon>
        <taxon>Eucestoda</taxon>
        <taxon>Diphyllobothriidea</taxon>
        <taxon>Diphyllobothriidae</taxon>
        <taxon>Dibothriocephalus</taxon>
    </lineage>
</organism>
<sequence length="263" mass="29551">MVSAASAVGMAVRLTYLNLIANNGMLPPDVDLFDPLEHGTVDVPVLPNITFQFARAGDGYMDYYDFYFFSLTQSVCNGSLNYTEALYDDIFELTSVILWPLTSPDEVNKKIWPNGSEGPKRNYCLFAICHESDTLTWIILMTVQISCGIAFTTMVGLFFSHHQRSMRLNRGHNKLVLYPDDVSIEKPVSKRTQLQVSVAQEQWLMPCITPTTDADNKDEKSVKSDESVAEDAAIKCSGMVTYNVSLIRRLLLYTIEGQNIHII</sequence>
<gene>
    <name evidence="2" type="ORF">DILT_LOCUS10338</name>
</gene>
<name>A0A3P7LS29_DIBLA</name>
<keyword evidence="1" id="KW-0812">Transmembrane</keyword>
<feature type="transmembrane region" description="Helical" evidence="1">
    <location>
        <begin position="135"/>
        <end position="160"/>
    </location>
</feature>
<evidence type="ECO:0000256" key="1">
    <source>
        <dbReference type="SAM" id="Phobius"/>
    </source>
</evidence>
<dbReference type="AlphaFoldDB" id="A0A3P7LS29"/>
<keyword evidence="3" id="KW-1185">Reference proteome</keyword>
<dbReference type="EMBL" id="UYRU01059496">
    <property type="protein sequence ID" value="VDN14507.1"/>
    <property type="molecule type" value="Genomic_DNA"/>
</dbReference>
<reference evidence="2 3" key="1">
    <citation type="submission" date="2018-11" db="EMBL/GenBank/DDBJ databases">
        <authorList>
            <consortium name="Pathogen Informatics"/>
        </authorList>
    </citation>
    <scope>NUCLEOTIDE SEQUENCE [LARGE SCALE GENOMIC DNA]</scope>
</reference>
<dbReference type="Proteomes" id="UP000281553">
    <property type="component" value="Unassembled WGS sequence"/>
</dbReference>
<evidence type="ECO:0000313" key="2">
    <source>
        <dbReference type="EMBL" id="VDN14507.1"/>
    </source>
</evidence>
<evidence type="ECO:0000313" key="3">
    <source>
        <dbReference type="Proteomes" id="UP000281553"/>
    </source>
</evidence>
<keyword evidence="1" id="KW-1133">Transmembrane helix</keyword>
<proteinExistence type="predicted"/>
<accession>A0A3P7LS29</accession>